<dbReference type="InterPro" id="IPR036388">
    <property type="entry name" value="WH-like_DNA-bd_sf"/>
</dbReference>
<comment type="caution">
    <text evidence="7">The sequence shown here is derived from an EMBL/GenBank/DDBJ whole genome shotgun (WGS) entry which is preliminary data.</text>
</comment>
<dbReference type="EMBL" id="POUA01000435">
    <property type="protein sequence ID" value="PZG26472.1"/>
    <property type="molecule type" value="Genomic_DNA"/>
</dbReference>
<dbReference type="GO" id="GO:0003677">
    <property type="term" value="F:DNA binding"/>
    <property type="evidence" value="ECO:0007669"/>
    <property type="project" value="UniProtKB-UniRule"/>
</dbReference>
<comment type="similarity">
    <text evidence="1">Belongs to the AfsR/DnrI/RedD regulatory family.</text>
</comment>
<dbReference type="InterPro" id="IPR051677">
    <property type="entry name" value="AfsR-DnrI-RedD_regulator"/>
</dbReference>
<keyword evidence="2" id="KW-0805">Transcription regulation</keyword>
<evidence type="ECO:0000313" key="8">
    <source>
        <dbReference type="Proteomes" id="UP000248544"/>
    </source>
</evidence>
<dbReference type="PROSITE" id="PS51755">
    <property type="entry name" value="OMPR_PHOB"/>
    <property type="match status" value="1"/>
</dbReference>
<gene>
    <name evidence="7" type="ORF">C1I98_33955</name>
</gene>
<dbReference type="CDD" id="cd15831">
    <property type="entry name" value="BTAD"/>
    <property type="match status" value="1"/>
</dbReference>
<name>A0A2W2EQB8_9ACTN</name>
<dbReference type="SUPFAM" id="SSF48452">
    <property type="entry name" value="TPR-like"/>
    <property type="match status" value="1"/>
</dbReference>
<dbReference type="GO" id="GO:0000160">
    <property type="term" value="P:phosphorelay signal transduction system"/>
    <property type="evidence" value="ECO:0007669"/>
    <property type="project" value="InterPro"/>
</dbReference>
<evidence type="ECO:0000256" key="3">
    <source>
        <dbReference type="ARBA" id="ARBA00023125"/>
    </source>
</evidence>
<dbReference type="InterPro" id="IPR011990">
    <property type="entry name" value="TPR-like_helical_dom_sf"/>
</dbReference>
<evidence type="ECO:0000256" key="5">
    <source>
        <dbReference type="PROSITE-ProRule" id="PRU01091"/>
    </source>
</evidence>
<dbReference type="Proteomes" id="UP000248544">
    <property type="component" value="Unassembled WGS sequence"/>
</dbReference>
<dbReference type="PANTHER" id="PTHR35807:SF1">
    <property type="entry name" value="TRANSCRIPTIONAL REGULATOR REDD"/>
    <property type="match status" value="1"/>
</dbReference>
<evidence type="ECO:0000256" key="1">
    <source>
        <dbReference type="ARBA" id="ARBA00005820"/>
    </source>
</evidence>
<evidence type="ECO:0000256" key="2">
    <source>
        <dbReference type="ARBA" id="ARBA00023015"/>
    </source>
</evidence>
<dbReference type="InterPro" id="IPR016032">
    <property type="entry name" value="Sig_transdc_resp-reg_C-effctor"/>
</dbReference>
<evidence type="ECO:0000259" key="6">
    <source>
        <dbReference type="PROSITE" id="PS51755"/>
    </source>
</evidence>
<organism evidence="7 8">
    <name type="scientific">Spongiactinospora gelatinilytica</name>
    <dbReference type="NCBI Taxonomy" id="2666298"/>
    <lineage>
        <taxon>Bacteria</taxon>
        <taxon>Bacillati</taxon>
        <taxon>Actinomycetota</taxon>
        <taxon>Actinomycetes</taxon>
        <taxon>Streptosporangiales</taxon>
        <taxon>Streptosporangiaceae</taxon>
        <taxon>Spongiactinospora</taxon>
    </lineage>
</organism>
<dbReference type="SUPFAM" id="SSF46894">
    <property type="entry name" value="C-terminal effector domain of the bipartite response regulators"/>
    <property type="match status" value="1"/>
</dbReference>
<protein>
    <recommendedName>
        <fullName evidence="6">OmpR/PhoB-type domain-containing protein</fullName>
    </recommendedName>
</protein>
<dbReference type="Pfam" id="PF03704">
    <property type="entry name" value="BTAD"/>
    <property type="match status" value="1"/>
</dbReference>
<proteinExistence type="inferred from homology"/>
<dbReference type="InterPro" id="IPR001867">
    <property type="entry name" value="OmpR/PhoB-type_DNA-bd"/>
</dbReference>
<dbReference type="SMART" id="SM00862">
    <property type="entry name" value="Trans_reg_C"/>
    <property type="match status" value="1"/>
</dbReference>
<dbReference type="Pfam" id="PF00486">
    <property type="entry name" value="Trans_reg_C"/>
    <property type="match status" value="1"/>
</dbReference>
<dbReference type="Gene3D" id="1.10.10.10">
    <property type="entry name" value="Winged helix-like DNA-binding domain superfamily/Winged helix DNA-binding domain"/>
    <property type="match status" value="1"/>
</dbReference>
<keyword evidence="3 5" id="KW-0238">DNA-binding</keyword>
<dbReference type="GO" id="GO:0006355">
    <property type="term" value="P:regulation of DNA-templated transcription"/>
    <property type="evidence" value="ECO:0007669"/>
    <property type="project" value="InterPro"/>
</dbReference>
<keyword evidence="4" id="KW-0804">Transcription</keyword>
<keyword evidence="8" id="KW-1185">Reference proteome</keyword>
<dbReference type="PANTHER" id="PTHR35807">
    <property type="entry name" value="TRANSCRIPTIONAL REGULATOR REDD-RELATED"/>
    <property type="match status" value="1"/>
</dbReference>
<feature type="domain" description="OmpR/PhoB-type" evidence="6">
    <location>
        <begin position="1"/>
        <end position="99"/>
    </location>
</feature>
<dbReference type="AlphaFoldDB" id="A0A2W2EQB8"/>
<dbReference type="Gene3D" id="1.25.40.10">
    <property type="entry name" value="Tetratricopeptide repeat domain"/>
    <property type="match status" value="1"/>
</dbReference>
<sequence>MRHASLQFAILGPLDVRRGGQTIVVNAAKQRVILAALLLSANRVVMADDLMERLWHDRFPRDARASLQTHLARLRRVLGDGHGSCQSIHTSPGGYFIEVAADDLDLLRYRDLLDQASRAETVGDLAGEARLLREALGLWRGPALADIASDSLVRDEVPQLTEEWFRALHRRFDVELTLGNHAEIVATLRRLVLKHPLRERLCGQLMIALFRCGQQVEALKVYDSVSAVLRQEYGLDVGDELHDLHQAVLTRDPVLATERGWHRSLARRAL</sequence>
<dbReference type="InterPro" id="IPR005158">
    <property type="entry name" value="BTAD"/>
</dbReference>
<feature type="DNA-binding region" description="OmpR/PhoB-type" evidence="5">
    <location>
        <begin position="1"/>
        <end position="99"/>
    </location>
</feature>
<evidence type="ECO:0000313" key="7">
    <source>
        <dbReference type="EMBL" id="PZG26472.1"/>
    </source>
</evidence>
<dbReference type="SMART" id="SM01043">
    <property type="entry name" value="BTAD"/>
    <property type="match status" value="1"/>
</dbReference>
<evidence type="ECO:0000256" key="4">
    <source>
        <dbReference type="ARBA" id="ARBA00023163"/>
    </source>
</evidence>
<reference evidence="7 8" key="1">
    <citation type="submission" date="2018-01" db="EMBL/GenBank/DDBJ databases">
        <title>Draft genome sequence of Sphaerisporangium sp. 7K107.</title>
        <authorList>
            <person name="Sahin N."/>
            <person name="Saygin H."/>
            <person name="Ay H."/>
        </authorList>
    </citation>
    <scope>NUCLEOTIDE SEQUENCE [LARGE SCALE GENOMIC DNA]</scope>
    <source>
        <strain evidence="7 8">7K107</strain>
    </source>
</reference>
<accession>A0A2W2EQB8</accession>